<feature type="region of interest" description="Disordered" evidence="1">
    <location>
        <begin position="979"/>
        <end position="998"/>
    </location>
</feature>
<feature type="region of interest" description="Disordered" evidence="1">
    <location>
        <begin position="748"/>
        <end position="767"/>
    </location>
</feature>
<evidence type="ECO:0000313" key="3">
    <source>
        <dbReference type="Proteomes" id="UP001341245"/>
    </source>
</evidence>
<reference evidence="2 3" key="1">
    <citation type="submission" date="2023-11" db="EMBL/GenBank/DDBJ databases">
        <title>Draft genome sequence and annotation of the polyextremotolerant black yeast-like fungus Aureobasidium pullulans NRRL 62042.</title>
        <authorList>
            <person name="Dielentheis-Frenken M.R.E."/>
            <person name="Wibberg D."/>
            <person name="Blank L.M."/>
            <person name="Tiso T."/>
        </authorList>
    </citation>
    <scope>NUCLEOTIDE SEQUENCE [LARGE SCALE GENOMIC DNA]</scope>
    <source>
        <strain evidence="2 3">NRRL 62042</strain>
    </source>
</reference>
<sequence length="1089" mass="122617">MSATDSDSYLPEQPFTESIDSEVDLPEYPFTESQRRYLRIVNETTPLSDIIRAQAVRPQRPPKRHYLSRLTSISESISESQYSGVTEYYEEARVARSQSISLPDPIQDYFVPTTDPPSLSGDKVKTRNKIYRGLARLFSQSSTSLAELSSATKEKIKDFKLARSKSTFNLPGLVSPSPSASSSSTIIFPPHPAVPTRLNNRSTLPTAYSESAFSISSFEPLPTEPPSKWTKTRRGLRAVPQGQEELGGNHQQRPRISSGHWSSPHRPSRSTTDANGSPAASRLYAMRLSKASSSPRSPCIFDPITPPPPSLQTPHIFKPIISPSTPTGVSHLFTPVTSAASPTSKSAHNFKPVIVNKSQSPKSQHNFEPVILNKSQTPKSSHNLKPIIVDDLATPISPHTFTPLKSAPSPSFRSFPKFESDVCAGLNIHTGSSFCPSASTPSLCEFSHAAPQPFSPEAERFTPRRPPPFKTRYKPYTPRPYTEDKGVTFPNGLDGDNPYPRPYGGGWRNHPYHLYERLTTAQLLVDPYAKPPKPPKKKSSHNHYGGRSAAQRESTRYVHRASNGELHEAFEMVDLSTPKDEPPNVTLETDPDELLKPFVGTAATILQRVRGNLKLQHVKGYDPAGNIYFYEKSYVPRFTKHSLRPSKRPFSIRNLLNRRLYGRPGDGSNLLMPHIPFEVKIPGVDVPKEVKPDIEERAEAHTNEGTEINIRDMTEANIKKRPLSPYRNFLDDEWKAELKKAQTARQALQKKKARELKKKRKEEKKARGPFYSFKQHREERRLARAKKNYEKELEEEAKKEKTKASEPSILPHDLQSMNEPVDCQDFAFTQDAYEKQRAIALKEARSGKKNSSFPDPVSDSLPRPDGLHRNLFHDYDHADIDLRATALSTNACVSALVPRTKVSSASVNSRISRRDKANRTLMANADNKKREDDQHLAKGVSFKPDELGVWRTSKVEAKEADYAKHQELRQRKPRAEKMLAEQLQKKQESTPEKPLQPMANTPKSIATEFLGVSVSPPRIRTPDRYKSYTFEEAEQLVTPKSPQQCQYEADQAATPHSSTPFHLPSVEEEFDVEYEKQIADLSDTFREFL</sequence>
<feature type="compositionally biased region" description="Basic and acidic residues" evidence="1">
    <location>
        <begin position="979"/>
        <end position="991"/>
    </location>
</feature>
<feature type="region of interest" description="Disordered" evidence="1">
    <location>
        <begin position="1"/>
        <end position="23"/>
    </location>
</feature>
<feature type="region of interest" description="Disordered" evidence="1">
    <location>
        <begin position="527"/>
        <end position="556"/>
    </location>
</feature>
<feature type="region of interest" description="Disordered" evidence="1">
    <location>
        <begin position="217"/>
        <end position="278"/>
    </location>
</feature>
<dbReference type="Proteomes" id="UP001341245">
    <property type="component" value="Unassembled WGS sequence"/>
</dbReference>
<dbReference type="EMBL" id="JASGXD010000002">
    <property type="protein sequence ID" value="KAK6007862.1"/>
    <property type="molecule type" value="Genomic_DNA"/>
</dbReference>
<comment type="caution">
    <text evidence="2">The sequence shown here is derived from an EMBL/GenBank/DDBJ whole genome shotgun (WGS) entry which is preliminary data.</text>
</comment>
<proteinExistence type="predicted"/>
<feature type="region of interest" description="Disordered" evidence="1">
    <location>
        <begin position="455"/>
        <end position="496"/>
    </location>
</feature>
<feature type="compositionally biased region" description="Basic residues" evidence="1">
    <location>
        <begin position="748"/>
        <end position="762"/>
    </location>
</feature>
<feature type="compositionally biased region" description="Polar residues" evidence="1">
    <location>
        <begin position="249"/>
        <end position="261"/>
    </location>
</feature>
<feature type="compositionally biased region" description="Basic and acidic residues" evidence="1">
    <location>
        <begin position="789"/>
        <end position="804"/>
    </location>
</feature>
<evidence type="ECO:0000313" key="2">
    <source>
        <dbReference type="EMBL" id="KAK6007862.1"/>
    </source>
</evidence>
<feature type="region of interest" description="Disordered" evidence="1">
    <location>
        <begin position="789"/>
        <end position="816"/>
    </location>
</feature>
<gene>
    <name evidence="2" type="ORF">QM012_004676</name>
</gene>
<feature type="region of interest" description="Disordered" evidence="1">
    <location>
        <begin position="843"/>
        <end position="865"/>
    </location>
</feature>
<organism evidence="2 3">
    <name type="scientific">Aureobasidium pullulans</name>
    <name type="common">Black yeast</name>
    <name type="synonym">Pullularia pullulans</name>
    <dbReference type="NCBI Taxonomy" id="5580"/>
    <lineage>
        <taxon>Eukaryota</taxon>
        <taxon>Fungi</taxon>
        <taxon>Dikarya</taxon>
        <taxon>Ascomycota</taxon>
        <taxon>Pezizomycotina</taxon>
        <taxon>Dothideomycetes</taxon>
        <taxon>Dothideomycetidae</taxon>
        <taxon>Dothideales</taxon>
        <taxon>Saccotheciaceae</taxon>
        <taxon>Aureobasidium</taxon>
    </lineage>
</organism>
<accession>A0ABR0TTX6</accession>
<evidence type="ECO:0000256" key="1">
    <source>
        <dbReference type="SAM" id="MobiDB-lite"/>
    </source>
</evidence>
<name>A0ABR0TTX6_AURPU</name>
<protein>
    <submittedName>
        <fullName evidence="2">Uncharacterized protein</fullName>
    </submittedName>
</protein>
<keyword evidence="3" id="KW-1185">Reference proteome</keyword>